<name>A0A9Q5HQ39_SANBA</name>
<dbReference type="EMBL" id="LNZH02000217">
    <property type="protein sequence ID" value="OCB83920.1"/>
    <property type="molecule type" value="Genomic_DNA"/>
</dbReference>
<keyword evidence="2" id="KW-1185">Reference proteome</keyword>
<reference evidence="1" key="1">
    <citation type="submission" date="2016-06" db="EMBL/GenBank/DDBJ databases">
        <title>Draft Genome sequence of the fungus Inonotus baumii.</title>
        <authorList>
            <person name="Zhu H."/>
            <person name="Lin W."/>
        </authorList>
    </citation>
    <scope>NUCLEOTIDE SEQUENCE</scope>
    <source>
        <strain evidence="1">821</strain>
    </source>
</reference>
<accession>A0A9Q5HQ39</accession>
<sequence length="92" mass="10038">MFTEITLWYGLAGSVVAVNTPSRHDIVASARAAAIIEETTGKASSSSEANRTMSDILEKTPSNTWQDASNFRPSVELVTELLEMLVPNKNIR</sequence>
<organism evidence="1 2">
    <name type="scientific">Sanghuangporus baumii</name>
    <name type="common">Phellinus baumii</name>
    <dbReference type="NCBI Taxonomy" id="108892"/>
    <lineage>
        <taxon>Eukaryota</taxon>
        <taxon>Fungi</taxon>
        <taxon>Dikarya</taxon>
        <taxon>Basidiomycota</taxon>
        <taxon>Agaricomycotina</taxon>
        <taxon>Agaricomycetes</taxon>
        <taxon>Hymenochaetales</taxon>
        <taxon>Hymenochaetaceae</taxon>
        <taxon>Sanghuangporus</taxon>
    </lineage>
</organism>
<proteinExistence type="predicted"/>
<evidence type="ECO:0000313" key="1">
    <source>
        <dbReference type="EMBL" id="OCB83920.1"/>
    </source>
</evidence>
<dbReference type="AlphaFoldDB" id="A0A9Q5HQ39"/>
<gene>
    <name evidence="1" type="ORF">A7U60_g9126</name>
</gene>
<comment type="caution">
    <text evidence="1">The sequence shown here is derived from an EMBL/GenBank/DDBJ whole genome shotgun (WGS) entry which is preliminary data.</text>
</comment>
<dbReference type="Proteomes" id="UP000757232">
    <property type="component" value="Unassembled WGS sequence"/>
</dbReference>
<evidence type="ECO:0000313" key="2">
    <source>
        <dbReference type="Proteomes" id="UP000757232"/>
    </source>
</evidence>
<protein>
    <submittedName>
        <fullName evidence="1">Uncharacterized protein</fullName>
    </submittedName>
</protein>